<evidence type="ECO:0000256" key="5">
    <source>
        <dbReference type="ARBA" id="ARBA00022915"/>
    </source>
</evidence>
<keyword evidence="3 8" id="KW-0808">Transferase</keyword>
<dbReference type="InterPro" id="IPR001451">
    <property type="entry name" value="Hexapep"/>
</dbReference>
<dbReference type="RefSeq" id="WP_143528422.1">
    <property type="nucleotide sequence ID" value="NZ_AP019791.1"/>
</dbReference>
<keyword evidence="9" id="KW-1185">Reference proteome</keyword>
<dbReference type="CDD" id="cd03350">
    <property type="entry name" value="LbH_THP_succinylT"/>
    <property type="match status" value="1"/>
</dbReference>
<accession>A0A510HK64</accession>
<evidence type="ECO:0000256" key="3">
    <source>
        <dbReference type="ARBA" id="ARBA00022679"/>
    </source>
</evidence>
<dbReference type="InterPro" id="IPR023180">
    <property type="entry name" value="THP_succinylTrfase_dom1"/>
</dbReference>
<dbReference type="InterPro" id="IPR018357">
    <property type="entry name" value="Hexapep_transf_CS"/>
</dbReference>
<dbReference type="InterPro" id="IPR011004">
    <property type="entry name" value="Trimer_LpxA-like_sf"/>
</dbReference>
<dbReference type="AlphaFoldDB" id="A0A510HK64"/>
<dbReference type="GO" id="GO:0016740">
    <property type="term" value="F:transferase activity"/>
    <property type="evidence" value="ECO:0007669"/>
    <property type="project" value="UniProtKB-KW"/>
</dbReference>
<name>A0A510HK64_9ACTN</name>
<feature type="domain" description="Tetrahydrodipicolinate-N-succinyltransferase chain A" evidence="7">
    <location>
        <begin position="1"/>
        <end position="62"/>
    </location>
</feature>
<dbReference type="Proteomes" id="UP000318065">
    <property type="component" value="Chromosome"/>
</dbReference>
<dbReference type="SUPFAM" id="SSF51161">
    <property type="entry name" value="Trimeric LpxA-like enzymes"/>
    <property type="match status" value="1"/>
</dbReference>
<dbReference type="EMBL" id="AP019791">
    <property type="protein sequence ID" value="BBL80416.1"/>
    <property type="molecule type" value="Genomic_DNA"/>
</dbReference>
<evidence type="ECO:0000256" key="6">
    <source>
        <dbReference type="ARBA" id="ARBA00023154"/>
    </source>
</evidence>
<gene>
    <name evidence="8" type="primary">dapD</name>
    <name evidence="8" type="ORF">RxyAA322_22700</name>
</gene>
<dbReference type="OrthoDB" id="9775362at2"/>
<evidence type="ECO:0000256" key="2">
    <source>
        <dbReference type="ARBA" id="ARBA00022605"/>
    </source>
</evidence>
<dbReference type="PROSITE" id="PS00101">
    <property type="entry name" value="HEXAPEP_TRANSFERASES"/>
    <property type="match status" value="1"/>
</dbReference>
<organism evidence="8 9">
    <name type="scientific">Rubrobacter xylanophilus</name>
    <dbReference type="NCBI Taxonomy" id="49319"/>
    <lineage>
        <taxon>Bacteria</taxon>
        <taxon>Bacillati</taxon>
        <taxon>Actinomycetota</taxon>
        <taxon>Rubrobacteria</taxon>
        <taxon>Rubrobacterales</taxon>
        <taxon>Rubrobacteraceae</taxon>
        <taxon>Rubrobacter</taxon>
    </lineage>
</organism>
<dbReference type="Pfam" id="PF14602">
    <property type="entry name" value="Hexapep_2"/>
    <property type="match status" value="1"/>
</dbReference>
<proteinExistence type="inferred from homology"/>
<dbReference type="InterPro" id="IPR037133">
    <property type="entry name" value="THP_succinylTrfase_N_sf"/>
</dbReference>
<comment type="similarity">
    <text evidence="1">Belongs to the transferase hexapeptide repeat family.</text>
</comment>
<keyword evidence="5" id="KW-0220">Diaminopimelate biosynthesis</keyword>
<evidence type="ECO:0000259" key="7">
    <source>
        <dbReference type="Pfam" id="PF14805"/>
    </source>
</evidence>
<dbReference type="GO" id="GO:0019877">
    <property type="term" value="P:diaminopimelate biosynthetic process"/>
    <property type="evidence" value="ECO:0007669"/>
    <property type="project" value="UniProtKB-KW"/>
</dbReference>
<dbReference type="NCBIfam" id="NF008808">
    <property type="entry name" value="PRK11830.1"/>
    <property type="match status" value="1"/>
</dbReference>
<keyword evidence="6" id="KW-0457">Lysine biosynthesis</keyword>
<sequence>MQELIREAFENRELLESEEHRSAVLETIEALDKGRLRVAEKKNGEWRSNAWVMQAINLYFVLAEMKTFEVGPFEFHDKIPIKRNLAAAGVRVVPPGTIRYGAFAEPGVVLMPGYINIGAWVGSGTMVDTWATVGSGAQIGRNVHLSGGVGIGGVLEPPGAMPVVVEDGAFIGSRAIVVEGVRVGEEAVLGANVVLTASTPIIDVTGEEEVVYRGRVPARSVVVAGTRTKEFPAGSYQLQAALIIGRRRESTDRKTSLNQALREFGVPS</sequence>
<dbReference type="Pfam" id="PF14805">
    <property type="entry name" value="THDPS_N_2"/>
    <property type="match status" value="1"/>
</dbReference>
<dbReference type="GO" id="GO:0009085">
    <property type="term" value="P:lysine biosynthetic process"/>
    <property type="evidence" value="ECO:0007669"/>
    <property type="project" value="UniProtKB-KW"/>
</dbReference>
<keyword evidence="4" id="KW-0677">Repeat</keyword>
<dbReference type="Gene3D" id="1.10.166.10">
    <property type="entry name" value="Tetrahydrodipicolinate-N-succinyltransferase, N-terminal domain"/>
    <property type="match status" value="1"/>
</dbReference>
<keyword evidence="2" id="KW-0028">Amino-acid biosynthesis</keyword>
<evidence type="ECO:0000256" key="4">
    <source>
        <dbReference type="ARBA" id="ARBA00022737"/>
    </source>
</evidence>
<evidence type="ECO:0000313" key="9">
    <source>
        <dbReference type="Proteomes" id="UP000318065"/>
    </source>
</evidence>
<evidence type="ECO:0000313" key="8">
    <source>
        <dbReference type="EMBL" id="BBL80416.1"/>
    </source>
</evidence>
<reference evidence="8" key="1">
    <citation type="journal article" date="2019" name="Microbiol. Resour. Announc.">
        <title>Complete Genome Sequence of Rubrobacter xylanophilus Strain AA3-22, Isolated from Arima Onsen in Japan.</title>
        <authorList>
            <person name="Tomariguchi N."/>
            <person name="Miyazaki K."/>
        </authorList>
    </citation>
    <scope>NUCLEOTIDE SEQUENCE [LARGE SCALE GENOMIC DNA]</scope>
    <source>
        <strain evidence="8">AA3-22</strain>
    </source>
</reference>
<dbReference type="InterPro" id="IPR050179">
    <property type="entry name" value="Trans_hexapeptide_repeat"/>
</dbReference>
<dbReference type="PANTHER" id="PTHR43300:SF10">
    <property type="entry name" value="2,3,4,5-TETRAHYDROPYRIDINE-2,6-DICARBOXYLATE N-ACETYLTRANSFERASE"/>
    <property type="match status" value="1"/>
</dbReference>
<dbReference type="PANTHER" id="PTHR43300">
    <property type="entry name" value="ACETYLTRANSFERASE"/>
    <property type="match status" value="1"/>
</dbReference>
<dbReference type="Gene3D" id="2.160.10.10">
    <property type="entry name" value="Hexapeptide repeat proteins"/>
    <property type="match status" value="1"/>
</dbReference>
<protein>
    <submittedName>
        <fullName evidence="8">2,3,4,5-tetrahydropyridine-2,6-dicarboxylate N-succinyltransferase</fullName>
    </submittedName>
</protein>
<evidence type="ECO:0000256" key="1">
    <source>
        <dbReference type="ARBA" id="ARBA00007274"/>
    </source>
</evidence>